<keyword evidence="2" id="KW-1185">Reference proteome</keyword>
<dbReference type="AlphaFoldDB" id="A0AAD5TXD4"/>
<evidence type="ECO:0000313" key="2">
    <source>
        <dbReference type="Proteomes" id="UP001211065"/>
    </source>
</evidence>
<reference evidence="1" key="1">
    <citation type="submission" date="2020-05" db="EMBL/GenBank/DDBJ databases">
        <title>Phylogenomic resolution of chytrid fungi.</title>
        <authorList>
            <person name="Stajich J.E."/>
            <person name="Amses K."/>
            <person name="Simmons R."/>
            <person name="Seto K."/>
            <person name="Myers J."/>
            <person name="Bonds A."/>
            <person name="Quandt C.A."/>
            <person name="Barry K."/>
            <person name="Liu P."/>
            <person name="Grigoriev I."/>
            <person name="Longcore J.E."/>
            <person name="James T.Y."/>
        </authorList>
    </citation>
    <scope>NUCLEOTIDE SEQUENCE</scope>
    <source>
        <strain evidence="1">JEL0476</strain>
    </source>
</reference>
<sequence length="73" mass="8056">MSGTFHTCGTLFLLKKFQSYLKTLNKAGTLSSKGQRKNIFKLSKKGNTKQELESKPVTELPSVYMDASAITPS</sequence>
<dbReference type="EMBL" id="JADGJW010001951">
    <property type="protein sequence ID" value="KAJ3200205.1"/>
    <property type="molecule type" value="Genomic_DNA"/>
</dbReference>
<gene>
    <name evidence="1" type="ORF">HK099_002781</name>
</gene>
<protein>
    <submittedName>
        <fullName evidence="1">Uncharacterized protein</fullName>
    </submittedName>
</protein>
<dbReference type="Proteomes" id="UP001211065">
    <property type="component" value="Unassembled WGS sequence"/>
</dbReference>
<evidence type="ECO:0000313" key="1">
    <source>
        <dbReference type="EMBL" id="KAJ3200205.1"/>
    </source>
</evidence>
<accession>A0AAD5TXD4</accession>
<proteinExistence type="predicted"/>
<comment type="caution">
    <text evidence="1">The sequence shown here is derived from an EMBL/GenBank/DDBJ whole genome shotgun (WGS) entry which is preliminary data.</text>
</comment>
<organism evidence="1 2">
    <name type="scientific">Clydaea vesicula</name>
    <dbReference type="NCBI Taxonomy" id="447962"/>
    <lineage>
        <taxon>Eukaryota</taxon>
        <taxon>Fungi</taxon>
        <taxon>Fungi incertae sedis</taxon>
        <taxon>Chytridiomycota</taxon>
        <taxon>Chytridiomycota incertae sedis</taxon>
        <taxon>Chytridiomycetes</taxon>
        <taxon>Lobulomycetales</taxon>
        <taxon>Lobulomycetaceae</taxon>
        <taxon>Clydaea</taxon>
    </lineage>
</organism>
<name>A0AAD5TXD4_9FUNG</name>